<evidence type="ECO:0000256" key="1">
    <source>
        <dbReference type="SAM" id="SignalP"/>
    </source>
</evidence>
<dbReference type="Pfam" id="PF07920">
    <property type="entry name" value="DUF1684"/>
    <property type="match status" value="1"/>
</dbReference>
<feature type="signal peptide" evidence="1">
    <location>
        <begin position="1"/>
        <end position="20"/>
    </location>
</feature>
<proteinExistence type="predicted"/>
<dbReference type="PANTHER" id="PTHR41913:SF1">
    <property type="entry name" value="DUF1684 DOMAIN-CONTAINING PROTEIN"/>
    <property type="match status" value="1"/>
</dbReference>
<dbReference type="InterPro" id="IPR012467">
    <property type="entry name" value="DUF1684"/>
</dbReference>
<protein>
    <submittedName>
        <fullName evidence="2">DUF1684 domain-containing protein</fullName>
    </submittedName>
</protein>
<gene>
    <name evidence="2" type="ORF">J0A68_09650</name>
</gene>
<comment type="caution">
    <text evidence="2">The sequence shown here is derived from an EMBL/GenBank/DDBJ whole genome shotgun (WGS) entry which is preliminary data.</text>
</comment>
<feature type="chain" id="PRO_5047132481" evidence="1">
    <location>
        <begin position="21"/>
        <end position="199"/>
    </location>
</feature>
<name>A0ABS3C2A4_9BACT</name>
<sequence>MKQILLLAVFLATASLPLSAQSHKREIKQFQKKLNHSYADPSTSPLPPEKVNGFDGLPFFPVDERYRVTAKFLKLPEKALYTFQTSDNRLRDYERYAVATFTLHGQEYQLTLYKSTAKVITPGYENSLFLPFTDQSNGKDTYGGGRYMDVEIPEGDTIVLDFNRAYNPYCAYSDRYSCPIPPRENDLPLAIEAGVKYGK</sequence>
<organism evidence="2 3">
    <name type="scientific">Algoriphagus oliviformis</name>
    <dbReference type="NCBI Taxonomy" id="2811231"/>
    <lineage>
        <taxon>Bacteria</taxon>
        <taxon>Pseudomonadati</taxon>
        <taxon>Bacteroidota</taxon>
        <taxon>Cytophagia</taxon>
        <taxon>Cytophagales</taxon>
        <taxon>Cyclobacteriaceae</taxon>
        <taxon>Algoriphagus</taxon>
    </lineage>
</organism>
<reference evidence="2 3" key="1">
    <citation type="submission" date="2021-03" db="EMBL/GenBank/DDBJ databases">
        <title>novel species isolated from a fishpond in China.</title>
        <authorList>
            <person name="Lu H."/>
            <person name="Cai Z."/>
        </authorList>
    </citation>
    <scope>NUCLEOTIDE SEQUENCE [LARGE SCALE GENOMIC DNA]</scope>
    <source>
        <strain evidence="2 3">H41</strain>
    </source>
</reference>
<keyword evidence="3" id="KW-1185">Reference proteome</keyword>
<dbReference type="EMBL" id="JAFKCT010000003">
    <property type="protein sequence ID" value="MBN7811221.1"/>
    <property type="molecule type" value="Genomic_DNA"/>
</dbReference>
<evidence type="ECO:0000313" key="3">
    <source>
        <dbReference type="Proteomes" id="UP000664317"/>
    </source>
</evidence>
<dbReference type="PANTHER" id="PTHR41913">
    <property type="entry name" value="DUF1684 DOMAIN-CONTAINING PROTEIN"/>
    <property type="match status" value="1"/>
</dbReference>
<dbReference type="Proteomes" id="UP000664317">
    <property type="component" value="Unassembled WGS sequence"/>
</dbReference>
<keyword evidence="1" id="KW-0732">Signal</keyword>
<dbReference type="RefSeq" id="WP_206578003.1">
    <property type="nucleotide sequence ID" value="NZ_JAFKCT010000003.1"/>
</dbReference>
<evidence type="ECO:0000313" key="2">
    <source>
        <dbReference type="EMBL" id="MBN7811221.1"/>
    </source>
</evidence>
<accession>A0ABS3C2A4</accession>